<evidence type="ECO:0000256" key="2">
    <source>
        <dbReference type="ARBA" id="ARBA00001974"/>
    </source>
</evidence>
<dbReference type="GO" id="GO:0005506">
    <property type="term" value="F:iron ion binding"/>
    <property type="evidence" value="ECO:0007669"/>
    <property type="project" value="InterPro"/>
</dbReference>
<reference evidence="12" key="1">
    <citation type="submission" date="2020-11" db="EMBL/GenBank/DDBJ databases">
        <title>Azospira inquinata sp. nov.</title>
        <authorList>
            <person name="Moe W.M."/>
            <person name="Mikes M.C."/>
        </authorList>
    </citation>
    <scope>NUCLEOTIDE SEQUENCE</scope>
    <source>
        <strain evidence="12">Azo-3</strain>
    </source>
</reference>
<name>A0A975SMV5_9RHOO</name>
<evidence type="ECO:0000256" key="4">
    <source>
        <dbReference type="ARBA" id="ARBA00022714"/>
    </source>
</evidence>
<comment type="cofactor">
    <cofactor evidence="2">
        <name>FAD</name>
        <dbReference type="ChEBI" id="CHEBI:57692"/>
    </cofactor>
</comment>
<protein>
    <submittedName>
        <fullName evidence="12">Xanthine dehydrogenase molybdopterin binding subunit</fullName>
        <ecNumber evidence="12">1.17.1.4</ecNumber>
    </submittedName>
</protein>
<evidence type="ECO:0000256" key="1">
    <source>
        <dbReference type="ARBA" id="ARBA00001924"/>
    </source>
</evidence>
<keyword evidence="5" id="KW-0479">Metal-binding</keyword>
<dbReference type="InterPro" id="IPR014309">
    <property type="entry name" value="Xanthine_DH_Mopterin-bd_su"/>
</dbReference>
<evidence type="ECO:0000256" key="6">
    <source>
        <dbReference type="ARBA" id="ARBA00023002"/>
    </source>
</evidence>
<sequence>MQSMNTSALPPVGTPLPHESAVLHVTGAATYCDDIRELAGTLHGAPGRSERAHARILAMDLEPVRQAPGVRAVITGADIPGVNDFSFTLKDDPLLAEKEVLYYGHPVFLVVAETHEQARKAARLAKITYEDLPALLTAEAAAAANAEVLPPVEVNRGNAPAALAAAPHRLQGKTHLGGQEHFYLESNIAYAVPKEEDTIHVWSSTQHPSEVQHAVAHALGYSVNQVTLEARRLGGGFGGKESQPAQWACLAAVAAKLTGHPVKVRLDRDDDMALTGKRHDFHIEYDAGFDDRGQLLGLKVLLVSRCGYSPDLSGPVNDRAVFHVDNAYYLDQVAIRSLRGKTHTVSNTAFRGFGGPQGIFAIETVLEDIARYLGLDPLEVRRANFYGSTPEEGRNVTHYGMTVEDNVIAPLVAQLEKDCDYRARRAAIARFNQENAVFKRGLSLTPVKFGISFTATQFNQAGALVHVYSDGTVLANHGGIEMGQGLYTKIRQIVAQELGIPVDLVRLSATNTSKVPNTSATAASSGTDLNGKASQQAAAAIRERLTAFAAEQAGVAPATVQFQNGRVTAGDRTWTFQELVKAAYNARIKLWESGFYKTPKIHYDPKTMRGRPFYYFAYGAAASEVILDTRTGEYRVLRVDVLHDVGRSINPALDLGQIEGGFIQGMGWLTTEELWWRPDGRLMTHAPSTYKIPTAADLPPVFNVKLFDNANVEDSIHKSKAVGEPPLMLPFSVFFALREAVGATDPTGRKFIAMDAPATPETLLNAIRDLAR</sequence>
<proteinExistence type="inferred from homology"/>
<evidence type="ECO:0000256" key="9">
    <source>
        <dbReference type="ARBA" id="ARBA00034078"/>
    </source>
</evidence>
<evidence type="ECO:0000256" key="7">
    <source>
        <dbReference type="ARBA" id="ARBA00023004"/>
    </source>
</evidence>
<dbReference type="Proteomes" id="UP000683428">
    <property type="component" value="Chromosome"/>
</dbReference>
<dbReference type="FunFam" id="3.30.365.10:FF:000001">
    <property type="entry name" value="Xanthine dehydrogenase oxidase"/>
    <property type="match status" value="1"/>
</dbReference>
<dbReference type="PANTHER" id="PTHR45444:SF3">
    <property type="entry name" value="XANTHINE DEHYDROGENASE"/>
    <property type="match status" value="1"/>
</dbReference>
<dbReference type="AlphaFoldDB" id="A0A975SMV5"/>
<evidence type="ECO:0000259" key="11">
    <source>
        <dbReference type="SMART" id="SM01008"/>
    </source>
</evidence>
<dbReference type="GO" id="GO:0004854">
    <property type="term" value="F:xanthine dehydrogenase activity"/>
    <property type="evidence" value="ECO:0007669"/>
    <property type="project" value="UniProtKB-EC"/>
</dbReference>
<keyword evidence="4" id="KW-0001">2Fe-2S</keyword>
<keyword evidence="8" id="KW-0411">Iron-sulfur</keyword>
<dbReference type="InterPro" id="IPR008274">
    <property type="entry name" value="AldOxase/xan_DH_MoCoBD1"/>
</dbReference>
<comment type="cofactor">
    <cofactor evidence="9">
        <name>[2Fe-2S] cluster</name>
        <dbReference type="ChEBI" id="CHEBI:190135"/>
    </cofactor>
</comment>
<dbReference type="PANTHER" id="PTHR45444">
    <property type="entry name" value="XANTHINE DEHYDROGENASE"/>
    <property type="match status" value="1"/>
</dbReference>
<dbReference type="EMBL" id="CP064782">
    <property type="protein sequence ID" value="QWT48749.1"/>
    <property type="molecule type" value="Genomic_DNA"/>
</dbReference>
<dbReference type="EC" id="1.17.1.4" evidence="12"/>
<dbReference type="GO" id="GO:0030151">
    <property type="term" value="F:molybdenum ion binding"/>
    <property type="evidence" value="ECO:0007669"/>
    <property type="project" value="InterPro"/>
</dbReference>
<dbReference type="InterPro" id="IPR000674">
    <property type="entry name" value="Ald_Oxase/Xan_DH_a/b"/>
</dbReference>
<keyword evidence="6 12" id="KW-0560">Oxidoreductase</keyword>
<evidence type="ECO:0000313" key="12">
    <source>
        <dbReference type="EMBL" id="QWT48749.1"/>
    </source>
</evidence>
<comment type="cofactor">
    <cofactor evidence="10">
        <name>Mo-molybdopterin cytosine dinucleotide</name>
        <dbReference type="ChEBI" id="CHEBI:71308"/>
    </cofactor>
</comment>
<organism evidence="12 13">
    <name type="scientific">Azospira inquinata</name>
    <dbReference type="NCBI Taxonomy" id="2785627"/>
    <lineage>
        <taxon>Bacteria</taxon>
        <taxon>Pseudomonadati</taxon>
        <taxon>Pseudomonadota</taxon>
        <taxon>Betaproteobacteria</taxon>
        <taxon>Rhodocyclales</taxon>
        <taxon>Rhodocyclaceae</taxon>
        <taxon>Azospira</taxon>
    </lineage>
</organism>
<comment type="cofactor">
    <cofactor evidence="1">
        <name>Mo-molybdopterin</name>
        <dbReference type="ChEBI" id="CHEBI:71302"/>
    </cofactor>
</comment>
<dbReference type="InterPro" id="IPR016208">
    <property type="entry name" value="Ald_Oxase/xanthine_DH-like"/>
</dbReference>
<dbReference type="KEGG" id="aiq:Azoinq_13055"/>
<comment type="similarity">
    <text evidence="3">Belongs to the xanthine dehydrogenase family.</text>
</comment>
<dbReference type="InterPro" id="IPR046867">
    <property type="entry name" value="AldOxase/xan_DH_MoCoBD2"/>
</dbReference>
<evidence type="ECO:0000313" key="13">
    <source>
        <dbReference type="Proteomes" id="UP000683428"/>
    </source>
</evidence>
<dbReference type="GO" id="GO:0051537">
    <property type="term" value="F:2 iron, 2 sulfur cluster binding"/>
    <property type="evidence" value="ECO:0007669"/>
    <property type="project" value="UniProtKB-KW"/>
</dbReference>
<gene>
    <name evidence="12" type="primary">xdhB</name>
    <name evidence="12" type="ORF">Azoinq_13055</name>
</gene>
<evidence type="ECO:0000256" key="8">
    <source>
        <dbReference type="ARBA" id="ARBA00023014"/>
    </source>
</evidence>
<feature type="domain" description="Aldehyde oxidase/xanthine dehydrogenase a/b hammerhead" evidence="11">
    <location>
        <begin position="26"/>
        <end position="133"/>
    </location>
</feature>
<keyword evidence="7" id="KW-0408">Iron</keyword>
<accession>A0A975SMV5</accession>
<dbReference type="NCBIfam" id="TIGR02965">
    <property type="entry name" value="xanthine_xdhB"/>
    <property type="match status" value="1"/>
</dbReference>
<dbReference type="Pfam" id="PF02738">
    <property type="entry name" value="MoCoBD_1"/>
    <property type="match status" value="1"/>
</dbReference>
<keyword evidence="13" id="KW-1185">Reference proteome</keyword>
<evidence type="ECO:0000256" key="5">
    <source>
        <dbReference type="ARBA" id="ARBA00022723"/>
    </source>
</evidence>
<evidence type="ECO:0000256" key="3">
    <source>
        <dbReference type="ARBA" id="ARBA00006849"/>
    </source>
</evidence>
<dbReference type="Pfam" id="PF01315">
    <property type="entry name" value="Ald_Xan_dh_C"/>
    <property type="match status" value="1"/>
</dbReference>
<dbReference type="Pfam" id="PF20256">
    <property type="entry name" value="MoCoBD_2"/>
    <property type="match status" value="1"/>
</dbReference>
<dbReference type="FunFam" id="3.30.365.10:FF:000002">
    <property type="entry name" value="Xanthine dehydrogenase oxidase"/>
    <property type="match status" value="1"/>
</dbReference>
<dbReference type="SMART" id="SM01008">
    <property type="entry name" value="Ald_Xan_dh_C"/>
    <property type="match status" value="1"/>
</dbReference>
<evidence type="ECO:0000256" key="10">
    <source>
        <dbReference type="ARBA" id="ARBA00053029"/>
    </source>
</evidence>